<dbReference type="EMBL" id="JAUIQD010000003">
    <property type="protein sequence ID" value="KAK3356436.1"/>
    <property type="molecule type" value="Genomic_DNA"/>
</dbReference>
<evidence type="ECO:0000313" key="4">
    <source>
        <dbReference type="Proteomes" id="UP001275084"/>
    </source>
</evidence>
<keyword evidence="2" id="KW-0812">Transmembrane</keyword>
<name>A0AAJ0HK76_9PEZI</name>
<evidence type="ECO:0000256" key="1">
    <source>
        <dbReference type="SAM" id="MobiDB-lite"/>
    </source>
</evidence>
<comment type="caution">
    <text evidence="3">The sequence shown here is derived from an EMBL/GenBank/DDBJ whole genome shotgun (WGS) entry which is preliminary data.</text>
</comment>
<gene>
    <name evidence="3" type="ORF">B0T25DRAFT_135623</name>
</gene>
<dbReference type="PANTHER" id="PTHR35043:SF7">
    <property type="entry name" value="TRANSCRIPTION FACTOR DOMAIN-CONTAINING PROTEIN"/>
    <property type="match status" value="1"/>
</dbReference>
<keyword evidence="4" id="KW-1185">Reference proteome</keyword>
<evidence type="ECO:0000313" key="3">
    <source>
        <dbReference type="EMBL" id="KAK3356436.1"/>
    </source>
</evidence>
<reference evidence="3" key="1">
    <citation type="journal article" date="2023" name="Mol. Phylogenet. Evol.">
        <title>Genome-scale phylogeny and comparative genomics of the fungal order Sordariales.</title>
        <authorList>
            <person name="Hensen N."/>
            <person name="Bonometti L."/>
            <person name="Westerberg I."/>
            <person name="Brannstrom I.O."/>
            <person name="Guillou S."/>
            <person name="Cros-Aarteil S."/>
            <person name="Calhoun S."/>
            <person name="Haridas S."/>
            <person name="Kuo A."/>
            <person name="Mondo S."/>
            <person name="Pangilinan J."/>
            <person name="Riley R."/>
            <person name="LaButti K."/>
            <person name="Andreopoulos B."/>
            <person name="Lipzen A."/>
            <person name="Chen C."/>
            <person name="Yan M."/>
            <person name="Daum C."/>
            <person name="Ng V."/>
            <person name="Clum A."/>
            <person name="Steindorff A."/>
            <person name="Ohm R.A."/>
            <person name="Martin F."/>
            <person name="Silar P."/>
            <person name="Natvig D.O."/>
            <person name="Lalanne C."/>
            <person name="Gautier V."/>
            <person name="Ament-Velasquez S.L."/>
            <person name="Kruys A."/>
            <person name="Hutchinson M.I."/>
            <person name="Powell A.J."/>
            <person name="Barry K."/>
            <person name="Miller A.N."/>
            <person name="Grigoriev I.V."/>
            <person name="Debuchy R."/>
            <person name="Gladieux P."/>
            <person name="Hiltunen Thoren M."/>
            <person name="Johannesson H."/>
        </authorList>
    </citation>
    <scope>NUCLEOTIDE SEQUENCE</scope>
    <source>
        <strain evidence="3">CBS 955.72</strain>
    </source>
</reference>
<feature type="transmembrane region" description="Helical" evidence="2">
    <location>
        <begin position="435"/>
        <end position="451"/>
    </location>
</feature>
<organism evidence="3 4">
    <name type="scientific">Lasiosphaeria hispida</name>
    <dbReference type="NCBI Taxonomy" id="260671"/>
    <lineage>
        <taxon>Eukaryota</taxon>
        <taxon>Fungi</taxon>
        <taxon>Dikarya</taxon>
        <taxon>Ascomycota</taxon>
        <taxon>Pezizomycotina</taxon>
        <taxon>Sordariomycetes</taxon>
        <taxon>Sordariomycetidae</taxon>
        <taxon>Sordariales</taxon>
        <taxon>Lasiosphaeriaceae</taxon>
        <taxon>Lasiosphaeria</taxon>
    </lineage>
</organism>
<dbReference type="AlphaFoldDB" id="A0AAJ0HK76"/>
<protein>
    <submittedName>
        <fullName evidence="3">Uncharacterized protein</fullName>
    </submittedName>
</protein>
<feature type="compositionally biased region" description="Polar residues" evidence="1">
    <location>
        <begin position="227"/>
        <end position="242"/>
    </location>
</feature>
<feature type="transmembrane region" description="Helical" evidence="2">
    <location>
        <begin position="396"/>
        <end position="415"/>
    </location>
</feature>
<evidence type="ECO:0000256" key="2">
    <source>
        <dbReference type="SAM" id="Phobius"/>
    </source>
</evidence>
<keyword evidence="2" id="KW-0472">Membrane</keyword>
<feature type="transmembrane region" description="Helical" evidence="2">
    <location>
        <begin position="365"/>
        <end position="384"/>
    </location>
</feature>
<feature type="region of interest" description="Disordered" evidence="1">
    <location>
        <begin position="204"/>
        <end position="242"/>
    </location>
</feature>
<feature type="compositionally biased region" description="Polar residues" evidence="1">
    <location>
        <begin position="209"/>
        <end position="219"/>
    </location>
</feature>
<reference evidence="3" key="2">
    <citation type="submission" date="2023-06" db="EMBL/GenBank/DDBJ databases">
        <authorList>
            <consortium name="Lawrence Berkeley National Laboratory"/>
            <person name="Haridas S."/>
            <person name="Hensen N."/>
            <person name="Bonometti L."/>
            <person name="Westerberg I."/>
            <person name="Brannstrom I.O."/>
            <person name="Guillou S."/>
            <person name="Cros-Aarteil S."/>
            <person name="Calhoun S."/>
            <person name="Kuo A."/>
            <person name="Mondo S."/>
            <person name="Pangilinan J."/>
            <person name="Riley R."/>
            <person name="Labutti K."/>
            <person name="Andreopoulos B."/>
            <person name="Lipzen A."/>
            <person name="Chen C."/>
            <person name="Yanf M."/>
            <person name="Daum C."/>
            <person name="Ng V."/>
            <person name="Clum A."/>
            <person name="Steindorff A."/>
            <person name="Ohm R."/>
            <person name="Martin F."/>
            <person name="Silar P."/>
            <person name="Natvig D."/>
            <person name="Lalanne C."/>
            <person name="Gautier V."/>
            <person name="Ament-Velasquez S.L."/>
            <person name="Kruys A."/>
            <person name="Hutchinson M.I."/>
            <person name="Powell A.J."/>
            <person name="Barry K."/>
            <person name="Miller A.N."/>
            <person name="Grigoriev I.V."/>
            <person name="Debuchy R."/>
            <person name="Gladieux P."/>
            <person name="Thoren M.H."/>
            <person name="Johannesson H."/>
        </authorList>
    </citation>
    <scope>NUCLEOTIDE SEQUENCE</scope>
    <source>
        <strain evidence="3">CBS 955.72</strain>
    </source>
</reference>
<dbReference type="Proteomes" id="UP001275084">
    <property type="component" value="Unassembled WGS sequence"/>
</dbReference>
<proteinExistence type="predicted"/>
<accession>A0AAJ0HK76</accession>
<dbReference type="PANTHER" id="PTHR35043">
    <property type="entry name" value="TRANSCRIPTION FACTOR DOMAIN-CONTAINING PROTEIN"/>
    <property type="match status" value="1"/>
</dbReference>
<keyword evidence="2" id="KW-1133">Transmembrane helix</keyword>
<sequence length="452" mass="50127">MWRLRKKLNLYLARSREREAIDSNITATSLPDSDFTLVYCFYVVMGGFVVNVEDMHNTLSLVTLEPAGILALARQGHYFAISDDFIKDKSKSDVIGKTLFCVQAIWMLIQCGTRWKEDLPLTLLELHTAIQACFALIMYIFWFNKPLNVGDPHGVGRRRVSRTAGSNLLNSDFAGDRAAGNPVPRGEGLGAERKRLEFHYGPPLRQEQAPFSSPSSPEIQKQPAHATMTQSHSSHDGQSQRQPAYPLRIWQPGIEVALRVQTGERLPGGVGPSRASRGLPIGSNLSTPLFFDLEIELSSRDRVRWERAAGAIRRLPDFESLKPAANNGLWELIPSADGGPGIPIGNTGKKDSFAARSRNFGDIDGTTVVVLTLMATLYGGLHLVPWKWEFATRAEWICWIVSCFGVMGVLFVMPLLTSLGVRSIIHFDGPGTTTIVWRWIAAWMVGFIVVLP</sequence>